<dbReference type="PANTHER" id="PTHR21090">
    <property type="entry name" value="AROM/DEHYDROQUINATE SYNTHASE"/>
    <property type="match status" value="1"/>
</dbReference>
<keyword evidence="8" id="KW-1133">Transmembrane helix</keyword>
<sequence>MRVVLERSTIKGSISAPQSKSWAIRLLFLSLLTNITIDNLTLSEDVLDALDAIGVFNVITDGRRFYKPSFLKLYRDYVYFRGSATVLRIFIPIAAVVGGRITIDGGKGLRRRPLNAIVDALSEKGIRFSGTTLPITMEGRVRDTCIDIYGGESSQYITGLMIALIMAGGGSINIRGKTSSGSYINLTAEIINSLGGTVHIHGNRIDVEASKEITPYEGSIPGDYLLASFYAVAALLTGGYLSIHGLPKPYSFFGDHSIIDIYRSMNAVSIYRDGIWYVEAGDSYRAIEVDVDDSPDLAPSIAPLAGVARGTTVIRGIERLSIKESDRRNTIVSTLRGFGIEAYDRGEFIEITGGNTREGEIVCPDDHRIAMMAASIALKSGGIIDQAECVSKSNPNFWKDLKIIGGRIYLNQ</sequence>
<feature type="binding site" evidence="7">
    <location>
        <position position="20"/>
    </location>
    <ligand>
        <name>phosphoenolpyruvate</name>
        <dbReference type="ChEBI" id="CHEBI:58702"/>
    </ligand>
</feature>
<dbReference type="HAMAP" id="MF_00210">
    <property type="entry name" value="EPSP_synth"/>
    <property type="match status" value="1"/>
</dbReference>
<evidence type="ECO:0000256" key="6">
    <source>
        <dbReference type="ARBA" id="ARBA00044633"/>
    </source>
</evidence>
<dbReference type="SUPFAM" id="SSF55205">
    <property type="entry name" value="EPT/RTPC-like"/>
    <property type="match status" value="1"/>
</dbReference>
<keyword evidence="3 7" id="KW-0028">Amino-acid biosynthesis</keyword>
<gene>
    <name evidence="7" type="primary">aroA</name>
    <name evidence="10" type="ORF">ENT87_04075</name>
</gene>
<dbReference type="Gene3D" id="3.65.10.10">
    <property type="entry name" value="Enolpyruvate transferase domain"/>
    <property type="match status" value="2"/>
</dbReference>
<organism evidence="10">
    <name type="scientific">Ignisphaera aggregans</name>
    <dbReference type="NCBI Taxonomy" id="334771"/>
    <lineage>
        <taxon>Archaea</taxon>
        <taxon>Thermoproteota</taxon>
        <taxon>Thermoprotei</taxon>
        <taxon>Desulfurococcales</taxon>
        <taxon>Desulfurococcaceae</taxon>
        <taxon>Ignisphaera</taxon>
    </lineage>
</organism>
<feature type="domain" description="Enolpyruvate transferase" evidence="9">
    <location>
        <begin position="7"/>
        <end position="401"/>
    </location>
</feature>
<comment type="subcellular location">
    <subcellularLocation>
        <location evidence="7">Cytoplasm</location>
    </subcellularLocation>
</comment>
<feature type="binding site" evidence="7">
    <location>
        <position position="296"/>
    </location>
    <ligand>
        <name>3-phosphoshikimate</name>
        <dbReference type="ChEBI" id="CHEBI:145989"/>
    </ligand>
</feature>
<feature type="binding site" evidence="7">
    <location>
        <position position="112"/>
    </location>
    <ligand>
        <name>phosphoenolpyruvate</name>
        <dbReference type="ChEBI" id="CHEBI:58702"/>
    </ligand>
</feature>
<evidence type="ECO:0000256" key="5">
    <source>
        <dbReference type="ARBA" id="ARBA00023141"/>
    </source>
</evidence>
<evidence type="ECO:0000256" key="4">
    <source>
        <dbReference type="ARBA" id="ARBA00022679"/>
    </source>
</evidence>
<feature type="transmembrane region" description="Helical" evidence="8">
    <location>
        <begin position="156"/>
        <end position="174"/>
    </location>
</feature>
<dbReference type="AlphaFoldDB" id="A0A7J3I7J0"/>
<dbReference type="InterPro" id="IPR001986">
    <property type="entry name" value="Enolpyruvate_Tfrase_dom"/>
</dbReference>
<feature type="binding site" evidence="7">
    <location>
        <position position="323"/>
    </location>
    <ligand>
        <name>3-phosphoshikimate</name>
        <dbReference type="ChEBI" id="CHEBI:145989"/>
    </ligand>
</feature>
<keyword evidence="7" id="KW-0963">Cytoplasm</keyword>
<feature type="binding site" evidence="7">
    <location>
        <position position="25"/>
    </location>
    <ligand>
        <name>3-phosphoshikimate</name>
        <dbReference type="ChEBI" id="CHEBI:145989"/>
    </ligand>
</feature>
<proteinExistence type="inferred from homology"/>
<feature type="binding site" evidence="7">
    <location>
        <position position="154"/>
    </location>
    <ligand>
        <name>3-phosphoshikimate</name>
        <dbReference type="ChEBI" id="CHEBI:145989"/>
    </ligand>
</feature>
<reference evidence="10" key="1">
    <citation type="journal article" date="2020" name="mSystems">
        <title>Genome- and Community-Level Interaction Insights into Carbon Utilization and Element Cycling Functions of Hydrothermarchaeota in Hydrothermal Sediment.</title>
        <authorList>
            <person name="Zhou Z."/>
            <person name="Liu Y."/>
            <person name="Xu W."/>
            <person name="Pan J."/>
            <person name="Luo Z.H."/>
            <person name="Li M."/>
        </authorList>
    </citation>
    <scope>NUCLEOTIDE SEQUENCE [LARGE SCALE GENOMIC DNA]</scope>
    <source>
        <strain evidence="10">SpSt-618</strain>
    </source>
</reference>
<evidence type="ECO:0000256" key="7">
    <source>
        <dbReference type="HAMAP-Rule" id="MF_00210"/>
    </source>
</evidence>
<dbReference type="GO" id="GO:0005737">
    <property type="term" value="C:cytoplasm"/>
    <property type="evidence" value="ECO:0007669"/>
    <property type="project" value="UniProtKB-SubCell"/>
</dbReference>
<dbReference type="PIRSF" id="PIRSF000505">
    <property type="entry name" value="EPSPS"/>
    <property type="match status" value="1"/>
</dbReference>
<dbReference type="GO" id="GO:0009073">
    <property type="term" value="P:aromatic amino acid family biosynthetic process"/>
    <property type="evidence" value="ECO:0007669"/>
    <property type="project" value="UniProtKB-KW"/>
</dbReference>
<feature type="binding site" evidence="7">
    <location>
        <position position="368"/>
    </location>
    <ligand>
        <name>phosphoenolpyruvate</name>
        <dbReference type="ChEBI" id="CHEBI:58702"/>
    </ligand>
</feature>
<evidence type="ECO:0000256" key="3">
    <source>
        <dbReference type="ARBA" id="ARBA00022605"/>
    </source>
</evidence>
<comment type="subunit">
    <text evidence="7">Monomer.</text>
</comment>
<comment type="pathway">
    <text evidence="1">Metabolic intermediate biosynthesis; chorismate biosynthesis; chorismate from D-erythrose 4-phosphate and phosphoenolpyruvate: step 6/7.</text>
</comment>
<feature type="binding site" evidence="7">
    <location>
        <position position="21"/>
    </location>
    <ligand>
        <name>3-phosphoshikimate</name>
        <dbReference type="ChEBI" id="CHEBI:145989"/>
    </ligand>
</feature>
<dbReference type="GO" id="GO:0008652">
    <property type="term" value="P:amino acid biosynthetic process"/>
    <property type="evidence" value="ECO:0007669"/>
    <property type="project" value="UniProtKB-KW"/>
</dbReference>
<feature type="binding site" evidence="7">
    <location>
        <position position="20"/>
    </location>
    <ligand>
        <name>3-phosphoshikimate</name>
        <dbReference type="ChEBI" id="CHEBI:145989"/>
    </ligand>
</feature>
<feature type="binding site" evidence="7">
    <location>
        <position position="155"/>
    </location>
    <ligand>
        <name>3-phosphoshikimate</name>
        <dbReference type="ChEBI" id="CHEBI:145989"/>
    </ligand>
</feature>
<keyword evidence="8" id="KW-0472">Membrane</keyword>
<feature type="binding site" evidence="7">
    <location>
        <position position="392"/>
    </location>
    <ligand>
        <name>phosphoenolpyruvate</name>
        <dbReference type="ChEBI" id="CHEBI:58702"/>
    </ligand>
</feature>
<dbReference type="UniPathway" id="UPA00053">
    <property type="reaction ID" value="UER00089"/>
</dbReference>
<dbReference type="EMBL" id="DTAI01000119">
    <property type="protein sequence ID" value="HGN36710.1"/>
    <property type="molecule type" value="Genomic_DNA"/>
</dbReference>
<keyword evidence="4 7" id="KW-0808">Transferase</keyword>
<dbReference type="InterPro" id="IPR006264">
    <property type="entry name" value="EPSP_synthase"/>
</dbReference>
<feature type="binding site" evidence="7">
    <location>
        <position position="180"/>
    </location>
    <ligand>
        <name>3-phosphoshikimate</name>
        <dbReference type="ChEBI" id="CHEBI:145989"/>
    </ligand>
</feature>
<feature type="binding site" evidence="7">
    <location>
        <position position="155"/>
    </location>
    <ligand>
        <name>phosphoenolpyruvate</name>
        <dbReference type="ChEBI" id="CHEBI:58702"/>
    </ligand>
</feature>
<feature type="binding site" evidence="7">
    <location>
        <position position="327"/>
    </location>
    <ligand>
        <name>phosphoenolpyruvate</name>
        <dbReference type="ChEBI" id="CHEBI:58702"/>
    </ligand>
</feature>
<protein>
    <recommendedName>
        <fullName evidence="7">3-phosphoshikimate 1-carboxyvinyltransferase</fullName>
        <ecNumber evidence="7">2.5.1.19</ecNumber>
    </recommendedName>
    <alternativeName>
        <fullName evidence="7">5-enolpyruvylshikimate-3-phosphate synthase</fullName>
        <shortName evidence="7">EPSP synthase</shortName>
        <shortName evidence="7">EPSPS</shortName>
    </alternativeName>
</protein>
<comment type="function">
    <text evidence="7">Catalyzes the transfer of the enolpyruvyl moiety of phosphoenolpyruvate (PEP) to the 5-hydroxyl of shikimate-3-phosphate (S3P) to produce enolpyruvyl shikimate-3-phosphate and inorganic phosphate.</text>
</comment>
<keyword evidence="5 7" id="KW-0057">Aromatic amino acid biosynthesis</keyword>
<comment type="similarity">
    <text evidence="2 7">Belongs to the EPSP synthase family.</text>
</comment>
<comment type="catalytic activity">
    <reaction evidence="6">
        <text>3-phosphoshikimate + phosphoenolpyruvate = 5-O-(1-carboxyvinyl)-3-phosphoshikimate + phosphate</text>
        <dbReference type="Rhea" id="RHEA:21256"/>
        <dbReference type="ChEBI" id="CHEBI:43474"/>
        <dbReference type="ChEBI" id="CHEBI:57701"/>
        <dbReference type="ChEBI" id="CHEBI:58702"/>
        <dbReference type="ChEBI" id="CHEBI:145989"/>
        <dbReference type="EC" id="2.5.1.19"/>
    </reaction>
    <physiologicalReaction direction="left-to-right" evidence="6">
        <dbReference type="Rhea" id="RHEA:21257"/>
    </physiologicalReaction>
</comment>
<evidence type="ECO:0000256" key="1">
    <source>
        <dbReference type="ARBA" id="ARBA00004811"/>
    </source>
</evidence>
<feature type="binding site" evidence="7">
    <location>
        <position position="153"/>
    </location>
    <ligand>
        <name>3-phosphoshikimate</name>
        <dbReference type="ChEBI" id="CHEBI:145989"/>
    </ligand>
</feature>
<feature type="transmembrane region" description="Helical" evidence="8">
    <location>
        <begin position="78"/>
        <end position="103"/>
    </location>
</feature>
<dbReference type="Pfam" id="PF00275">
    <property type="entry name" value="EPSP_synthase"/>
    <property type="match status" value="1"/>
</dbReference>
<dbReference type="InterPro" id="IPR036968">
    <property type="entry name" value="Enolpyruvate_Tfrase_sf"/>
</dbReference>
<evidence type="ECO:0000256" key="2">
    <source>
        <dbReference type="ARBA" id="ARBA00009948"/>
    </source>
</evidence>
<comment type="caution">
    <text evidence="7">Lacks conserved residue(s) required for the propagation of feature annotation.</text>
</comment>
<dbReference type="EC" id="2.5.1.19" evidence="7"/>
<evidence type="ECO:0000259" key="9">
    <source>
        <dbReference type="Pfam" id="PF00275"/>
    </source>
</evidence>
<evidence type="ECO:0000256" key="8">
    <source>
        <dbReference type="SAM" id="Phobius"/>
    </source>
</evidence>
<dbReference type="InterPro" id="IPR013792">
    <property type="entry name" value="RNA3'P_cycl/enolpyr_Trfase_a/b"/>
</dbReference>
<keyword evidence="8" id="KW-0812">Transmembrane</keyword>
<dbReference type="GO" id="GO:0003866">
    <property type="term" value="F:3-phosphoshikimate 1-carboxyvinyltransferase activity"/>
    <property type="evidence" value="ECO:0007669"/>
    <property type="project" value="UniProtKB-UniRule"/>
</dbReference>
<evidence type="ECO:0000313" key="10">
    <source>
        <dbReference type="EMBL" id="HGN36710.1"/>
    </source>
</evidence>
<comment type="caution">
    <text evidence="10">The sequence shown here is derived from an EMBL/GenBank/DDBJ whole genome shotgun (WGS) entry which is preliminary data.</text>
</comment>
<dbReference type="PANTHER" id="PTHR21090:SF5">
    <property type="entry name" value="PENTAFUNCTIONAL AROM POLYPEPTIDE"/>
    <property type="match status" value="1"/>
</dbReference>
<name>A0A7J3I7J0_9CREN</name>
<dbReference type="GO" id="GO:0009423">
    <property type="term" value="P:chorismate biosynthetic process"/>
    <property type="evidence" value="ECO:0007669"/>
    <property type="project" value="UniProtKB-UniRule"/>
</dbReference>
<feature type="transmembrane region" description="Helical" evidence="8">
    <location>
        <begin position="224"/>
        <end position="243"/>
    </location>
</feature>
<feature type="active site" description="Proton acceptor" evidence="7">
    <location>
        <position position="296"/>
    </location>
</feature>
<accession>A0A7J3I7J0</accession>